<feature type="domain" description="BPL/LPL catalytic" evidence="2">
    <location>
        <begin position="1"/>
        <end position="182"/>
    </location>
</feature>
<dbReference type="InterPro" id="IPR045864">
    <property type="entry name" value="aa-tRNA-synth_II/BPL/LPL"/>
</dbReference>
<name>A0A9D5P0P4_XYLRU</name>
<dbReference type="EC" id="6.3.4.15" evidence="3"/>
<evidence type="ECO:0000313" key="4">
    <source>
        <dbReference type="Proteomes" id="UP000806522"/>
    </source>
</evidence>
<sequence>MIDFKIVHVDETDSTNRWLKENGEGEMVVVADFQTAGKGCGTNTWESERGKNLLLSVLIHPQKVTARTQFIITQIVSVALCNTLQQVMEPLTATLPPISIKWPNDIYVGDKKICGVLIENRLEGHRIKDCVIGIGLDVNQTEFKSDAPNPVSIKQLTGRDTDRDELLHLFLNQLQLAVENKGIHQDYKNRLYRRKGLYPFEANGTRFMATVVGTTDDGRLMLQNDEGIAHLYRFKEITFIIHGDA</sequence>
<evidence type="ECO:0000256" key="1">
    <source>
        <dbReference type="ARBA" id="ARBA00022598"/>
    </source>
</evidence>
<dbReference type="PANTHER" id="PTHR12835:SF5">
    <property type="entry name" value="BIOTIN--PROTEIN LIGASE"/>
    <property type="match status" value="1"/>
</dbReference>
<evidence type="ECO:0000259" key="2">
    <source>
        <dbReference type="PROSITE" id="PS51733"/>
    </source>
</evidence>
<dbReference type="SUPFAM" id="SSF55681">
    <property type="entry name" value="Class II aaRS and biotin synthetases"/>
    <property type="match status" value="1"/>
</dbReference>
<dbReference type="InterPro" id="IPR004143">
    <property type="entry name" value="BPL_LPL_catalytic"/>
</dbReference>
<accession>A0A9D5P0P4</accession>
<dbReference type="PROSITE" id="PS51733">
    <property type="entry name" value="BPL_LPL_CATALYTIC"/>
    <property type="match status" value="1"/>
</dbReference>
<comment type="caution">
    <text evidence="3">The sequence shown here is derived from an EMBL/GenBank/DDBJ whole genome shotgun (WGS) entry which is preliminary data.</text>
</comment>
<proteinExistence type="predicted"/>
<dbReference type="AlphaFoldDB" id="A0A9D5P0P4"/>
<protein>
    <submittedName>
        <fullName evidence="3">Biotin--[acetyl-CoA-carboxylase] ligase</fullName>
        <ecNumber evidence="3">6.3.4.15</ecNumber>
    </submittedName>
</protein>
<dbReference type="NCBIfam" id="TIGR00121">
    <property type="entry name" value="birA_ligase"/>
    <property type="match status" value="1"/>
</dbReference>
<reference evidence="3" key="1">
    <citation type="submission" date="2019-04" db="EMBL/GenBank/DDBJ databases">
        <title>Evolution of Biomass-Degrading Anaerobic Consortia Revealed by Metagenomics.</title>
        <authorList>
            <person name="Peng X."/>
        </authorList>
    </citation>
    <scope>NUCLEOTIDE SEQUENCE</scope>
    <source>
        <strain evidence="3">SIG140</strain>
    </source>
</reference>
<dbReference type="PANTHER" id="PTHR12835">
    <property type="entry name" value="BIOTIN PROTEIN LIGASE"/>
    <property type="match status" value="1"/>
</dbReference>
<dbReference type="EMBL" id="SUYC01000006">
    <property type="protein sequence ID" value="MBE6270659.1"/>
    <property type="molecule type" value="Genomic_DNA"/>
</dbReference>
<evidence type="ECO:0000313" key="3">
    <source>
        <dbReference type="EMBL" id="MBE6270659.1"/>
    </source>
</evidence>
<dbReference type="GO" id="GO:0005737">
    <property type="term" value="C:cytoplasm"/>
    <property type="evidence" value="ECO:0007669"/>
    <property type="project" value="TreeGrafter"/>
</dbReference>
<dbReference type="Pfam" id="PF03099">
    <property type="entry name" value="BPL_LplA_LipB"/>
    <property type="match status" value="1"/>
</dbReference>
<dbReference type="InterPro" id="IPR004408">
    <property type="entry name" value="Biotin_CoA_COase_ligase"/>
</dbReference>
<gene>
    <name evidence="3" type="ORF">E7101_06875</name>
</gene>
<dbReference type="CDD" id="cd16442">
    <property type="entry name" value="BPL"/>
    <property type="match status" value="1"/>
</dbReference>
<dbReference type="Gene3D" id="3.30.930.10">
    <property type="entry name" value="Bira Bifunctional Protein, Domain 2"/>
    <property type="match status" value="1"/>
</dbReference>
<dbReference type="Proteomes" id="UP000806522">
    <property type="component" value="Unassembled WGS sequence"/>
</dbReference>
<dbReference type="GO" id="GO:0004077">
    <property type="term" value="F:biotin--[biotin carboxyl-carrier protein] ligase activity"/>
    <property type="evidence" value="ECO:0007669"/>
    <property type="project" value="UniProtKB-EC"/>
</dbReference>
<organism evidence="3 4">
    <name type="scientific">Xylanibacter ruminicola</name>
    <name type="common">Prevotella ruminicola</name>
    <dbReference type="NCBI Taxonomy" id="839"/>
    <lineage>
        <taxon>Bacteria</taxon>
        <taxon>Pseudomonadati</taxon>
        <taxon>Bacteroidota</taxon>
        <taxon>Bacteroidia</taxon>
        <taxon>Bacteroidales</taxon>
        <taxon>Prevotellaceae</taxon>
        <taxon>Xylanibacter</taxon>
    </lineage>
</organism>
<keyword evidence="1 3" id="KW-0436">Ligase</keyword>